<evidence type="ECO:0000256" key="5">
    <source>
        <dbReference type="ARBA" id="ARBA00022490"/>
    </source>
</evidence>
<dbReference type="SUPFAM" id="SSF46785">
    <property type="entry name" value="Winged helix' DNA-binding domain"/>
    <property type="match status" value="1"/>
</dbReference>
<comment type="cofactor">
    <cofactor evidence="12">
        <name>Zn(2+)</name>
        <dbReference type="ChEBI" id="CHEBI:29105"/>
    </cofactor>
    <text evidence="12">Binds 1 zinc ion per subunit.</text>
</comment>
<dbReference type="InterPro" id="IPR043135">
    <property type="entry name" value="Fur_C"/>
</dbReference>
<evidence type="ECO:0000313" key="14">
    <source>
        <dbReference type="Proteomes" id="UP000297149"/>
    </source>
</evidence>
<dbReference type="InterPro" id="IPR036390">
    <property type="entry name" value="WH_DNA-bd_sf"/>
</dbReference>
<dbReference type="InterPro" id="IPR036388">
    <property type="entry name" value="WH-like_DNA-bd_sf"/>
</dbReference>
<dbReference type="Gene3D" id="3.30.1490.190">
    <property type="match status" value="1"/>
</dbReference>
<sequence>MNDEKRKSDAEERLRQYLSQHRLRCTPERLMILGKVVALKGSFSPAQLLDALVGDGFRLSHGTVYNNLKLFDAAGVVRRRRSEDGVEIYECASREDEHLTLVCSRCGRSREIRDAELFRLLKLRRYPSFVMAGFDLYIHGLCSRCRGGGRIRK</sequence>
<organism evidence="13 14">
    <name type="scientific">Duncaniella dubosii</name>
    <dbReference type="NCBI Taxonomy" id="2518971"/>
    <lineage>
        <taxon>Bacteria</taxon>
        <taxon>Pseudomonadati</taxon>
        <taxon>Bacteroidota</taxon>
        <taxon>Bacteroidia</taxon>
        <taxon>Bacteroidales</taxon>
        <taxon>Muribaculaceae</taxon>
        <taxon>Duncaniella</taxon>
    </lineage>
</organism>
<keyword evidence="11" id="KW-0804">Transcription</keyword>
<dbReference type="GO" id="GO:0000976">
    <property type="term" value="F:transcription cis-regulatory region binding"/>
    <property type="evidence" value="ECO:0007669"/>
    <property type="project" value="TreeGrafter"/>
</dbReference>
<evidence type="ECO:0000256" key="9">
    <source>
        <dbReference type="ARBA" id="ARBA00023015"/>
    </source>
</evidence>
<keyword evidence="7 12" id="KW-0479">Metal-binding</keyword>
<evidence type="ECO:0000256" key="7">
    <source>
        <dbReference type="ARBA" id="ARBA00022723"/>
    </source>
</evidence>
<dbReference type="RefSeq" id="WP_123614511.1">
    <property type="nucleotide sequence ID" value="NZ_CP039396.1"/>
</dbReference>
<dbReference type="Gene3D" id="1.10.10.10">
    <property type="entry name" value="Winged helix-like DNA-binding domain superfamily/Winged helix DNA-binding domain"/>
    <property type="match status" value="1"/>
</dbReference>
<dbReference type="InterPro" id="IPR002481">
    <property type="entry name" value="FUR"/>
</dbReference>
<dbReference type="GO" id="GO:0005829">
    <property type="term" value="C:cytosol"/>
    <property type="evidence" value="ECO:0007669"/>
    <property type="project" value="TreeGrafter"/>
</dbReference>
<evidence type="ECO:0000256" key="11">
    <source>
        <dbReference type="ARBA" id="ARBA00023163"/>
    </source>
</evidence>
<feature type="binding site" evidence="12">
    <location>
        <position position="106"/>
    </location>
    <ligand>
        <name>Zn(2+)</name>
        <dbReference type="ChEBI" id="CHEBI:29105"/>
    </ligand>
</feature>
<accession>A0A4P7W5F2</accession>
<reference evidence="14" key="1">
    <citation type="submission" date="2019-02" db="EMBL/GenBank/DDBJ databases">
        <title>Isolation and identification of novel species under the genus Muribaculum.</title>
        <authorList>
            <person name="Miyake S."/>
            <person name="Ding Y."/>
            <person name="Low A."/>
            <person name="Soh M."/>
            <person name="Seedorf H."/>
        </authorList>
    </citation>
    <scope>NUCLEOTIDE SEQUENCE [LARGE SCALE GENOMIC DNA]</scope>
    <source>
        <strain evidence="14">H5</strain>
    </source>
</reference>
<feature type="binding site" evidence="12">
    <location>
        <position position="145"/>
    </location>
    <ligand>
        <name>Zn(2+)</name>
        <dbReference type="ChEBI" id="CHEBI:29105"/>
    </ligand>
</feature>
<gene>
    <name evidence="13" type="ORF">E7747_14120</name>
</gene>
<keyword evidence="8 12" id="KW-0862">Zinc</keyword>
<evidence type="ECO:0000256" key="8">
    <source>
        <dbReference type="ARBA" id="ARBA00022833"/>
    </source>
</evidence>
<dbReference type="Proteomes" id="UP000297149">
    <property type="component" value="Chromosome"/>
</dbReference>
<evidence type="ECO:0000313" key="13">
    <source>
        <dbReference type="EMBL" id="QCD43304.1"/>
    </source>
</evidence>
<name>A0A4P7W5F2_9BACT</name>
<dbReference type="KEGG" id="ddb:E7747_14120"/>
<comment type="similarity">
    <text evidence="2">Belongs to the Fur family.</text>
</comment>
<feature type="binding site" evidence="12">
    <location>
        <position position="142"/>
    </location>
    <ligand>
        <name>Zn(2+)</name>
        <dbReference type="ChEBI" id="CHEBI:29105"/>
    </ligand>
</feature>
<comment type="subunit">
    <text evidence="3">Homodimer.</text>
</comment>
<evidence type="ECO:0000256" key="10">
    <source>
        <dbReference type="ARBA" id="ARBA00023125"/>
    </source>
</evidence>
<dbReference type="GO" id="GO:1900376">
    <property type="term" value="P:regulation of secondary metabolite biosynthetic process"/>
    <property type="evidence" value="ECO:0007669"/>
    <property type="project" value="TreeGrafter"/>
</dbReference>
<keyword evidence="9" id="KW-0805">Transcription regulation</keyword>
<comment type="subcellular location">
    <subcellularLocation>
        <location evidence="1">Cytoplasm</location>
    </subcellularLocation>
</comment>
<keyword evidence="6" id="KW-0678">Repressor</keyword>
<dbReference type="GO" id="GO:0008270">
    <property type="term" value="F:zinc ion binding"/>
    <property type="evidence" value="ECO:0007669"/>
    <property type="project" value="TreeGrafter"/>
</dbReference>
<evidence type="ECO:0000256" key="4">
    <source>
        <dbReference type="ARBA" id="ARBA00020910"/>
    </source>
</evidence>
<dbReference type="EMBL" id="CP039396">
    <property type="protein sequence ID" value="QCD43304.1"/>
    <property type="molecule type" value="Genomic_DNA"/>
</dbReference>
<dbReference type="PANTHER" id="PTHR33202">
    <property type="entry name" value="ZINC UPTAKE REGULATION PROTEIN"/>
    <property type="match status" value="1"/>
</dbReference>
<dbReference type="Pfam" id="PF01475">
    <property type="entry name" value="FUR"/>
    <property type="match status" value="1"/>
</dbReference>
<keyword evidence="14" id="KW-1185">Reference proteome</keyword>
<protein>
    <recommendedName>
        <fullName evidence="4">Ferric uptake regulation protein</fullName>
    </recommendedName>
</protein>
<evidence type="ECO:0000256" key="6">
    <source>
        <dbReference type="ARBA" id="ARBA00022491"/>
    </source>
</evidence>
<feature type="binding site" evidence="12">
    <location>
        <position position="103"/>
    </location>
    <ligand>
        <name>Zn(2+)</name>
        <dbReference type="ChEBI" id="CHEBI:29105"/>
    </ligand>
</feature>
<evidence type="ECO:0000256" key="1">
    <source>
        <dbReference type="ARBA" id="ARBA00004496"/>
    </source>
</evidence>
<keyword evidence="10" id="KW-0238">DNA-binding</keyword>
<dbReference type="PANTHER" id="PTHR33202:SF2">
    <property type="entry name" value="FERRIC UPTAKE REGULATION PROTEIN"/>
    <property type="match status" value="1"/>
</dbReference>
<dbReference type="GO" id="GO:0003700">
    <property type="term" value="F:DNA-binding transcription factor activity"/>
    <property type="evidence" value="ECO:0007669"/>
    <property type="project" value="InterPro"/>
</dbReference>
<evidence type="ECO:0000256" key="12">
    <source>
        <dbReference type="PIRSR" id="PIRSR602481-1"/>
    </source>
</evidence>
<keyword evidence="5" id="KW-0963">Cytoplasm</keyword>
<dbReference type="CDD" id="cd07153">
    <property type="entry name" value="Fur_like"/>
    <property type="match status" value="1"/>
</dbReference>
<proteinExistence type="inferred from homology"/>
<dbReference type="GO" id="GO:0045892">
    <property type="term" value="P:negative regulation of DNA-templated transcription"/>
    <property type="evidence" value="ECO:0007669"/>
    <property type="project" value="TreeGrafter"/>
</dbReference>
<evidence type="ECO:0000256" key="3">
    <source>
        <dbReference type="ARBA" id="ARBA00011738"/>
    </source>
</evidence>
<evidence type="ECO:0000256" key="2">
    <source>
        <dbReference type="ARBA" id="ARBA00007957"/>
    </source>
</evidence>
<dbReference type="AlphaFoldDB" id="A0A4P7W5F2"/>